<dbReference type="AlphaFoldDB" id="A0A328AT17"/>
<dbReference type="OrthoDB" id="581532at2"/>
<dbReference type="SUPFAM" id="SSF50800">
    <property type="entry name" value="PK beta-barrel domain-like"/>
    <property type="match status" value="1"/>
</dbReference>
<accession>A0A328AT17</accession>
<dbReference type="InterPro" id="IPR011037">
    <property type="entry name" value="Pyrv_Knase-like_insert_dom_sf"/>
</dbReference>
<dbReference type="PROSITE" id="PS51340">
    <property type="entry name" value="MOSC"/>
    <property type="match status" value="1"/>
</dbReference>
<dbReference type="GO" id="GO:0030170">
    <property type="term" value="F:pyridoxal phosphate binding"/>
    <property type="evidence" value="ECO:0007669"/>
    <property type="project" value="InterPro"/>
</dbReference>
<dbReference type="GO" id="GO:0030151">
    <property type="term" value="F:molybdenum ion binding"/>
    <property type="evidence" value="ECO:0007669"/>
    <property type="project" value="InterPro"/>
</dbReference>
<dbReference type="Gene3D" id="2.40.33.20">
    <property type="entry name" value="PK beta-barrel domain-like"/>
    <property type="match status" value="1"/>
</dbReference>
<dbReference type="GO" id="GO:0003824">
    <property type="term" value="F:catalytic activity"/>
    <property type="evidence" value="ECO:0007669"/>
    <property type="project" value="InterPro"/>
</dbReference>
<gene>
    <name evidence="2" type="ORF">DJ018_01305</name>
</gene>
<reference evidence="3" key="1">
    <citation type="submission" date="2018-05" db="EMBL/GenBank/DDBJ databases">
        <authorList>
            <person name="Li X."/>
        </authorList>
    </citation>
    <scope>NUCLEOTIDE SEQUENCE [LARGE SCALE GENOMIC DNA]</scope>
    <source>
        <strain evidence="3">YIM 73061</strain>
    </source>
</reference>
<dbReference type="InterPro" id="IPR005302">
    <property type="entry name" value="MoCF_Sase_C"/>
</dbReference>
<feature type="domain" description="MOSC" evidence="1">
    <location>
        <begin position="102"/>
        <end position="254"/>
    </location>
</feature>
<organism evidence="2 3">
    <name type="scientific">Phenylobacterium deserti</name>
    <dbReference type="NCBI Taxonomy" id="1914756"/>
    <lineage>
        <taxon>Bacteria</taxon>
        <taxon>Pseudomonadati</taxon>
        <taxon>Pseudomonadota</taxon>
        <taxon>Alphaproteobacteria</taxon>
        <taxon>Caulobacterales</taxon>
        <taxon>Caulobacteraceae</taxon>
        <taxon>Phenylobacterium</taxon>
    </lineage>
</organism>
<evidence type="ECO:0000313" key="2">
    <source>
        <dbReference type="EMBL" id="RAK56644.1"/>
    </source>
</evidence>
<proteinExistence type="predicted"/>
<evidence type="ECO:0000259" key="1">
    <source>
        <dbReference type="PROSITE" id="PS51340"/>
    </source>
</evidence>
<sequence length="265" mass="29061">MIGQIAAIRRHPVKGFTPEALQHVDLEPEVGFPFDRIWAVENGPSGFDPQAPAHIPKQKFTVLMSLPRVAAARTRYDEATRLLHAEADGMPAFSGDMDLEDGRAAFAAWVADLVGEEDLRGPLRVCEAPSAHRFTDHPKGQVSLINLASVRDLSRRLGVELDPMRFRANVYVEGWEPWIENDWTGQPLMLGGVETQVFKPTIRCAATHVNPATAQRDLEITRALFENYGHMNCGVYLQVTAAGRLAVGDACTGPQAVSALQDVQA</sequence>
<name>A0A328AT17_9CAUL</name>
<dbReference type="Pfam" id="PF03473">
    <property type="entry name" value="MOSC"/>
    <property type="match status" value="1"/>
</dbReference>
<protein>
    <submittedName>
        <fullName evidence="2">MOSC domain-containing protein</fullName>
    </submittedName>
</protein>
<dbReference type="EMBL" id="QFYR01000001">
    <property type="protein sequence ID" value="RAK56644.1"/>
    <property type="molecule type" value="Genomic_DNA"/>
</dbReference>
<comment type="caution">
    <text evidence="2">The sequence shown here is derived from an EMBL/GenBank/DDBJ whole genome shotgun (WGS) entry which is preliminary data.</text>
</comment>
<dbReference type="InterPro" id="IPR005303">
    <property type="entry name" value="MOCOS_middle"/>
</dbReference>
<dbReference type="Proteomes" id="UP000249725">
    <property type="component" value="Unassembled WGS sequence"/>
</dbReference>
<dbReference type="RefSeq" id="WP_111512995.1">
    <property type="nucleotide sequence ID" value="NZ_QFYR01000001.1"/>
</dbReference>
<evidence type="ECO:0000313" key="3">
    <source>
        <dbReference type="Proteomes" id="UP000249725"/>
    </source>
</evidence>
<dbReference type="Pfam" id="PF03476">
    <property type="entry name" value="MOSC_N"/>
    <property type="match status" value="1"/>
</dbReference>
<keyword evidence="3" id="KW-1185">Reference proteome</keyword>